<keyword evidence="5 10" id="KW-0145">Chemotaxis</keyword>
<name>A0ABT7XK78_9NEIS</name>
<evidence type="ECO:0000313" key="12">
    <source>
        <dbReference type="Proteomes" id="UP001168540"/>
    </source>
</evidence>
<feature type="transmembrane region" description="Helical" evidence="10">
    <location>
        <begin position="21"/>
        <end position="45"/>
    </location>
</feature>
<keyword evidence="11" id="KW-0966">Cell projection</keyword>
<keyword evidence="11" id="KW-0969">Cilium</keyword>
<sequence length="171" mass="18130">MAIADEKSNLKEAGKFGGNQKLMIVVIALLVLLIGAIGGLAYVLINGNPAQQGVAASAEQKKAKSGPPIFQKMDTFVVNLAGKDGMLLQVEMQAQLANNDAQKAFVDYMPKIRSGLILLLSSKTAEELSTPDGKVKLKAQVKKIINESMDGAGGEEPVESVLFTSFIIQAQ</sequence>
<comment type="subcellular location">
    <subcellularLocation>
        <location evidence="10">Cell inner membrane</location>
    </subcellularLocation>
    <subcellularLocation>
        <location evidence="2">Cell membrane</location>
        <topology evidence="2">Single-pass membrane protein</topology>
    </subcellularLocation>
</comment>
<dbReference type="Pfam" id="PF03748">
    <property type="entry name" value="FliL"/>
    <property type="match status" value="1"/>
</dbReference>
<keyword evidence="8 10" id="KW-1133">Transmembrane helix</keyword>
<keyword evidence="9 10" id="KW-0472">Membrane</keyword>
<dbReference type="Proteomes" id="UP001168540">
    <property type="component" value="Unassembled WGS sequence"/>
</dbReference>
<dbReference type="PANTHER" id="PTHR35091:SF2">
    <property type="entry name" value="FLAGELLAR PROTEIN FLIL"/>
    <property type="match status" value="1"/>
</dbReference>
<evidence type="ECO:0000256" key="5">
    <source>
        <dbReference type="ARBA" id="ARBA00022500"/>
    </source>
</evidence>
<evidence type="ECO:0000256" key="6">
    <source>
        <dbReference type="ARBA" id="ARBA00022692"/>
    </source>
</evidence>
<comment type="caution">
    <text evidence="11">The sequence shown here is derived from an EMBL/GenBank/DDBJ whole genome shotgun (WGS) entry which is preliminary data.</text>
</comment>
<evidence type="ECO:0000256" key="7">
    <source>
        <dbReference type="ARBA" id="ARBA00022779"/>
    </source>
</evidence>
<evidence type="ECO:0000313" key="11">
    <source>
        <dbReference type="EMBL" id="MDN0074173.1"/>
    </source>
</evidence>
<evidence type="ECO:0000256" key="10">
    <source>
        <dbReference type="RuleBase" id="RU364125"/>
    </source>
</evidence>
<evidence type="ECO:0000256" key="2">
    <source>
        <dbReference type="ARBA" id="ARBA00004162"/>
    </source>
</evidence>
<organism evidence="11 12">
    <name type="scientific">Crenobacter oryzisoli</name>
    <dbReference type="NCBI Taxonomy" id="3056844"/>
    <lineage>
        <taxon>Bacteria</taxon>
        <taxon>Pseudomonadati</taxon>
        <taxon>Pseudomonadota</taxon>
        <taxon>Betaproteobacteria</taxon>
        <taxon>Neisseriales</taxon>
        <taxon>Neisseriaceae</taxon>
        <taxon>Crenobacter</taxon>
    </lineage>
</organism>
<keyword evidence="6 10" id="KW-0812">Transmembrane</keyword>
<dbReference type="InterPro" id="IPR005503">
    <property type="entry name" value="FliL"/>
</dbReference>
<evidence type="ECO:0000256" key="1">
    <source>
        <dbReference type="ARBA" id="ARBA00002254"/>
    </source>
</evidence>
<comment type="function">
    <text evidence="1 10">Controls the rotational direction of flagella during chemotaxis.</text>
</comment>
<dbReference type="RefSeq" id="WP_289828724.1">
    <property type="nucleotide sequence ID" value="NZ_JAUEDK010000005.1"/>
</dbReference>
<evidence type="ECO:0000256" key="4">
    <source>
        <dbReference type="ARBA" id="ARBA00022475"/>
    </source>
</evidence>
<evidence type="ECO:0000256" key="9">
    <source>
        <dbReference type="ARBA" id="ARBA00023136"/>
    </source>
</evidence>
<comment type="similarity">
    <text evidence="3 10">Belongs to the FliL family.</text>
</comment>
<keyword evidence="11" id="KW-0282">Flagellum</keyword>
<protein>
    <recommendedName>
        <fullName evidence="10">Flagellar protein FliL</fullName>
    </recommendedName>
</protein>
<gene>
    <name evidence="11" type="ORF">QU481_04625</name>
</gene>
<dbReference type="PANTHER" id="PTHR35091">
    <property type="entry name" value="FLAGELLAR PROTEIN FLIL"/>
    <property type="match status" value="1"/>
</dbReference>
<accession>A0ABT7XK78</accession>
<reference evidence="11" key="1">
    <citation type="submission" date="2023-06" db="EMBL/GenBank/DDBJ databases">
        <authorList>
            <person name="Zhang S."/>
        </authorList>
    </citation>
    <scope>NUCLEOTIDE SEQUENCE</scope>
    <source>
        <strain evidence="11">SG2303</strain>
    </source>
</reference>
<dbReference type="EMBL" id="JAUEDK010000005">
    <property type="protein sequence ID" value="MDN0074173.1"/>
    <property type="molecule type" value="Genomic_DNA"/>
</dbReference>
<evidence type="ECO:0000256" key="8">
    <source>
        <dbReference type="ARBA" id="ARBA00022989"/>
    </source>
</evidence>
<proteinExistence type="inferred from homology"/>
<keyword evidence="12" id="KW-1185">Reference proteome</keyword>
<evidence type="ECO:0000256" key="3">
    <source>
        <dbReference type="ARBA" id="ARBA00008281"/>
    </source>
</evidence>
<keyword evidence="10" id="KW-0997">Cell inner membrane</keyword>
<keyword evidence="7 10" id="KW-0283">Flagellar rotation</keyword>
<keyword evidence="4" id="KW-1003">Cell membrane</keyword>